<comment type="cofactor">
    <cofactor evidence="1 7">
        <name>FAD</name>
        <dbReference type="ChEBI" id="CHEBI:57692"/>
    </cofactor>
</comment>
<dbReference type="InterPro" id="IPR039799">
    <property type="entry name" value="ALR/ERV"/>
</dbReference>
<keyword evidence="7" id="KW-1133">Transmembrane helix</keyword>
<proteinExistence type="predicted"/>
<keyword evidence="7" id="KW-0472">Membrane</keyword>
<keyword evidence="7" id="KW-0812">Transmembrane</keyword>
<sequence length="219" mass="24064">MAHYDQPSQLSQQQQQKQCPHLSPRPLPLEGSARDVESAIRRGSGGDDANVMHLVGPPLWETMHYAAFQCPEPFVERAPALLDLVRAYAALLPCAECRGHFAALLAAHPPEEAARAGRQAFARWTVDAHNMVNARLGKPLVTFEQAAWRYARGDLCCRDSTADHRSPDGLAKRVLPAVVVAVALVAVVVAGIWLYYTRARGSQSTDRAHQRVQQESAKD</sequence>
<dbReference type="SUPFAM" id="SSF69000">
    <property type="entry name" value="FAD-dependent thiol oxidase"/>
    <property type="match status" value="1"/>
</dbReference>
<dbReference type="GeneID" id="36841443"/>
<evidence type="ECO:0000256" key="2">
    <source>
        <dbReference type="ARBA" id="ARBA00022630"/>
    </source>
</evidence>
<dbReference type="KEGG" id="vg:36841443"/>
<dbReference type="Proteomes" id="UP000249758">
    <property type="component" value="Segment"/>
</dbReference>
<feature type="compositionally biased region" description="Low complexity" evidence="8">
    <location>
        <begin position="1"/>
        <end position="24"/>
    </location>
</feature>
<organism evidence="10">
    <name type="scientific">Pandoravirus macleodensis</name>
    <dbReference type="NCBI Taxonomy" id="2107707"/>
    <lineage>
        <taxon>Viruses</taxon>
        <taxon>Pandoravirus</taxon>
    </lineage>
</organism>
<keyword evidence="5" id="KW-1015">Disulfide bond</keyword>
<dbReference type="RefSeq" id="YP_009480984.1">
    <property type="nucleotide sequence ID" value="NC_037665.1"/>
</dbReference>
<dbReference type="EMBL" id="MG011691">
    <property type="protein sequence ID" value="AVK76988.1"/>
    <property type="molecule type" value="Genomic_DNA"/>
</dbReference>
<gene>
    <name evidence="10" type="ORF">pmac_cds_300</name>
</gene>
<dbReference type="GO" id="GO:0050660">
    <property type="term" value="F:flavin adenine dinucleotide binding"/>
    <property type="evidence" value="ECO:0007669"/>
    <property type="project" value="TreeGrafter"/>
</dbReference>
<reference evidence="10" key="1">
    <citation type="journal article" date="2018" name="Nat. Commun.">
        <title>Diversity and evolution of the emerging Pandoraviridae family.</title>
        <authorList>
            <person name="Legendre M."/>
            <person name="Fabre E."/>
            <person name="Poirot O."/>
            <person name="Jeudy S."/>
            <person name="Lartigue A."/>
            <person name="Alempic J.M."/>
            <person name="Beucher L."/>
            <person name="Philippe N."/>
            <person name="Bertaux L."/>
            <person name="Christo-Foroux E."/>
            <person name="Labadie K."/>
            <person name="Coute Y."/>
            <person name="Abergel C."/>
            <person name="Claverie J.M."/>
        </authorList>
    </citation>
    <scope>NUCLEOTIDE SEQUENCE [LARGE SCALE GENOMIC DNA]</scope>
    <source>
        <strain evidence="10">Macleodensis</strain>
    </source>
</reference>
<keyword evidence="4 7" id="KW-0560">Oxidoreductase</keyword>
<comment type="catalytic activity">
    <reaction evidence="6 7">
        <text>2 R'C(R)SH + O2 = R'C(R)S-S(R)CR' + H2O2</text>
        <dbReference type="Rhea" id="RHEA:17357"/>
        <dbReference type="ChEBI" id="CHEBI:15379"/>
        <dbReference type="ChEBI" id="CHEBI:16240"/>
        <dbReference type="ChEBI" id="CHEBI:16520"/>
        <dbReference type="ChEBI" id="CHEBI:17412"/>
        <dbReference type="EC" id="1.8.3.2"/>
    </reaction>
</comment>
<evidence type="ECO:0000256" key="5">
    <source>
        <dbReference type="ARBA" id="ARBA00023157"/>
    </source>
</evidence>
<feature type="region of interest" description="Disordered" evidence="8">
    <location>
        <begin position="1"/>
        <end position="30"/>
    </location>
</feature>
<evidence type="ECO:0000256" key="1">
    <source>
        <dbReference type="ARBA" id="ARBA00001974"/>
    </source>
</evidence>
<keyword evidence="2 7" id="KW-0285">Flavoprotein</keyword>
<evidence type="ECO:0000256" key="3">
    <source>
        <dbReference type="ARBA" id="ARBA00022827"/>
    </source>
</evidence>
<accession>A0A2U7UEU9</accession>
<evidence type="ECO:0000313" key="10">
    <source>
        <dbReference type="EMBL" id="AVK76988.1"/>
    </source>
</evidence>
<evidence type="ECO:0000256" key="8">
    <source>
        <dbReference type="SAM" id="MobiDB-lite"/>
    </source>
</evidence>
<dbReference type="PANTHER" id="PTHR12645:SF0">
    <property type="entry name" value="FAD-LINKED SULFHYDRYL OXIDASE ALR"/>
    <property type="match status" value="1"/>
</dbReference>
<name>A0A2U7UEU9_9VIRU</name>
<evidence type="ECO:0000256" key="7">
    <source>
        <dbReference type="RuleBase" id="RU371123"/>
    </source>
</evidence>
<dbReference type="GO" id="GO:0016971">
    <property type="term" value="F:flavin-dependent sulfhydryl oxidase activity"/>
    <property type="evidence" value="ECO:0007669"/>
    <property type="project" value="InterPro"/>
</dbReference>
<evidence type="ECO:0000259" key="9">
    <source>
        <dbReference type="PROSITE" id="PS51324"/>
    </source>
</evidence>
<dbReference type="InterPro" id="IPR036774">
    <property type="entry name" value="ERV/ALR_sulphydryl_oxid_sf"/>
</dbReference>
<protein>
    <recommendedName>
        <fullName evidence="7">Sulfhydryl oxidase</fullName>
        <ecNumber evidence="7">1.8.3.2</ecNumber>
    </recommendedName>
</protein>
<keyword evidence="3 7" id="KW-0274">FAD</keyword>
<dbReference type="PANTHER" id="PTHR12645">
    <property type="entry name" value="ALR/ERV"/>
    <property type="match status" value="1"/>
</dbReference>
<feature type="transmembrane region" description="Helical" evidence="7">
    <location>
        <begin position="174"/>
        <end position="196"/>
    </location>
</feature>
<dbReference type="PROSITE" id="PS51324">
    <property type="entry name" value="ERV_ALR"/>
    <property type="match status" value="1"/>
</dbReference>
<feature type="domain" description="ERV/ALR sulfhydryl oxidase" evidence="9">
    <location>
        <begin position="47"/>
        <end position="150"/>
    </location>
</feature>
<dbReference type="Gene3D" id="1.20.120.310">
    <property type="entry name" value="ERV/ALR sulfhydryl oxidase domain"/>
    <property type="match status" value="1"/>
</dbReference>
<evidence type="ECO:0000256" key="6">
    <source>
        <dbReference type="ARBA" id="ARBA00048864"/>
    </source>
</evidence>
<evidence type="ECO:0000256" key="4">
    <source>
        <dbReference type="ARBA" id="ARBA00023002"/>
    </source>
</evidence>
<dbReference type="InterPro" id="IPR017905">
    <property type="entry name" value="ERV/ALR_sulphydryl_oxidase"/>
</dbReference>
<dbReference type="Pfam" id="PF04777">
    <property type="entry name" value="Evr1_Alr"/>
    <property type="match status" value="1"/>
</dbReference>
<dbReference type="EC" id="1.8.3.2" evidence="7"/>